<evidence type="ECO:0000256" key="3">
    <source>
        <dbReference type="ARBA" id="ARBA00022840"/>
    </source>
</evidence>
<organism evidence="6 7">
    <name type="scientific">Anoxybacillus ayderensis</name>
    <dbReference type="NCBI Taxonomy" id="265546"/>
    <lineage>
        <taxon>Bacteria</taxon>
        <taxon>Bacillati</taxon>
        <taxon>Bacillota</taxon>
        <taxon>Bacilli</taxon>
        <taxon>Bacillales</taxon>
        <taxon>Anoxybacillaceae</taxon>
        <taxon>Anoxybacillus</taxon>
    </lineage>
</organism>
<feature type="binding site" evidence="4">
    <location>
        <begin position="133"/>
        <end position="141"/>
    </location>
    <ligand>
        <name>ATP</name>
        <dbReference type="ChEBI" id="CHEBI:30616"/>
    </ligand>
</feature>
<sequence length="190" mass="22339">MEKKQLRQQMKQRLLHMTKEERKNKENVIHDILFQQHSWQKAHMIGITISRQIEVDTICIIERAWQEGKKVAIPKCNVTTKQMTFRKIDCFQQIERTFFDLYEPIVEETKEVQKHEIDLLFVPGLAFVRGGYRLGYGGGYYDRYLVDFPNDTLSLAYDCQIVSALPIEKHDISVKMIITNEGIIICESEL</sequence>
<dbReference type="GO" id="GO:0030272">
    <property type="term" value="F:5-formyltetrahydrofolate cyclo-ligase activity"/>
    <property type="evidence" value="ECO:0007669"/>
    <property type="project" value="UniProtKB-EC"/>
</dbReference>
<dbReference type="PIRSF" id="PIRSF006806">
    <property type="entry name" value="FTHF_cligase"/>
    <property type="match status" value="1"/>
</dbReference>
<reference evidence="6 7" key="1">
    <citation type="submission" date="2015-01" db="EMBL/GenBank/DDBJ databases">
        <title>Genome sequence of Anoxybacillus ayderensis strain AB04.</title>
        <authorList>
            <person name="Belduz A.O."/>
            <person name="Canakci S."/>
            <person name="Chan K.-G."/>
            <person name="Kahar U.M."/>
            <person name="Yaakob A.S."/>
            <person name="Chan C.S."/>
            <person name="Goh K.M."/>
        </authorList>
    </citation>
    <scope>NUCLEOTIDE SEQUENCE [LARGE SCALE GENOMIC DNA]</scope>
    <source>
        <strain evidence="6 7">AB04</strain>
    </source>
</reference>
<evidence type="ECO:0000313" key="7">
    <source>
        <dbReference type="Proteomes" id="UP000032047"/>
    </source>
</evidence>
<dbReference type="InterPro" id="IPR037171">
    <property type="entry name" value="NagB/RpiA_transferase-like"/>
</dbReference>
<keyword evidence="2 4" id="KW-0547">Nucleotide-binding</keyword>
<name>A0A0D0GA61_9BACL</name>
<dbReference type="PATRIC" id="fig|265546.4.peg.749"/>
<dbReference type="Pfam" id="PF01812">
    <property type="entry name" value="5-FTHF_cyc-lig"/>
    <property type="match status" value="1"/>
</dbReference>
<dbReference type="GO" id="GO:0046872">
    <property type="term" value="F:metal ion binding"/>
    <property type="evidence" value="ECO:0007669"/>
    <property type="project" value="UniProtKB-KW"/>
</dbReference>
<dbReference type="GO" id="GO:0005524">
    <property type="term" value="F:ATP binding"/>
    <property type="evidence" value="ECO:0007669"/>
    <property type="project" value="UniProtKB-KW"/>
</dbReference>
<dbReference type="AlphaFoldDB" id="A0A0D0GA61"/>
<evidence type="ECO:0000256" key="5">
    <source>
        <dbReference type="RuleBase" id="RU361279"/>
    </source>
</evidence>
<comment type="catalytic activity">
    <reaction evidence="5">
        <text>(6S)-5-formyl-5,6,7,8-tetrahydrofolate + ATP = (6R)-5,10-methenyltetrahydrofolate + ADP + phosphate</text>
        <dbReference type="Rhea" id="RHEA:10488"/>
        <dbReference type="ChEBI" id="CHEBI:30616"/>
        <dbReference type="ChEBI" id="CHEBI:43474"/>
        <dbReference type="ChEBI" id="CHEBI:57455"/>
        <dbReference type="ChEBI" id="CHEBI:57457"/>
        <dbReference type="ChEBI" id="CHEBI:456216"/>
        <dbReference type="EC" id="6.3.3.2"/>
    </reaction>
</comment>
<proteinExistence type="inferred from homology"/>
<dbReference type="RefSeq" id="WP_042534288.1">
    <property type="nucleotide sequence ID" value="NZ_JXTG01000002.1"/>
</dbReference>
<protein>
    <recommendedName>
        <fullName evidence="5">5-formyltetrahydrofolate cyclo-ligase</fullName>
        <ecNumber evidence="5">6.3.3.2</ecNumber>
    </recommendedName>
</protein>
<dbReference type="Proteomes" id="UP000032047">
    <property type="component" value="Unassembled WGS sequence"/>
</dbReference>
<evidence type="ECO:0000256" key="2">
    <source>
        <dbReference type="ARBA" id="ARBA00022741"/>
    </source>
</evidence>
<dbReference type="EC" id="6.3.3.2" evidence="5"/>
<dbReference type="GO" id="GO:0035999">
    <property type="term" value="P:tetrahydrofolate interconversion"/>
    <property type="evidence" value="ECO:0007669"/>
    <property type="project" value="TreeGrafter"/>
</dbReference>
<feature type="binding site" evidence="4">
    <location>
        <begin position="3"/>
        <end position="7"/>
    </location>
    <ligand>
        <name>ATP</name>
        <dbReference type="ChEBI" id="CHEBI:30616"/>
    </ligand>
</feature>
<evidence type="ECO:0000256" key="4">
    <source>
        <dbReference type="PIRSR" id="PIRSR006806-1"/>
    </source>
</evidence>
<dbReference type="EMBL" id="JXTG01000002">
    <property type="protein sequence ID" value="KIP22180.1"/>
    <property type="molecule type" value="Genomic_DNA"/>
</dbReference>
<dbReference type="InterPro" id="IPR024185">
    <property type="entry name" value="FTHF_cligase-like_sf"/>
</dbReference>
<comment type="cofactor">
    <cofactor evidence="5">
        <name>Mg(2+)</name>
        <dbReference type="ChEBI" id="CHEBI:18420"/>
    </cofactor>
</comment>
<feature type="binding site" evidence="4">
    <location>
        <position position="54"/>
    </location>
    <ligand>
        <name>substrate</name>
    </ligand>
</feature>
<dbReference type="InterPro" id="IPR002698">
    <property type="entry name" value="FTHF_cligase"/>
</dbReference>
<dbReference type="SUPFAM" id="SSF100950">
    <property type="entry name" value="NagB/RpiA/CoA transferase-like"/>
    <property type="match status" value="1"/>
</dbReference>
<comment type="caution">
    <text evidence="6">The sequence shown here is derived from an EMBL/GenBank/DDBJ whole genome shotgun (WGS) entry which is preliminary data.</text>
</comment>
<dbReference type="PANTHER" id="PTHR23407">
    <property type="entry name" value="ATPASE INHIBITOR/5-FORMYLTETRAHYDROFOLATE CYCLO-LIGASE"/>
    <property type="match status" value="1"/>
</dbReference>
<dbReference type="PANTHER" id="PTHR23407:SF1">
    <property type="entry name" value="5-FORMYLTETRAHYDROFOLATE CYCLO-LIGASE"/>
    <property type="match status" value="1"/>
</dbReference>
<evidence type="ECO:0000256" key="1">
    <source>
        <dbReference type="ARBA" id="ARBA00010638"/>
    </source>
</evidence>
<feature type="binding site" evidence="4">
    <location>
        <position position="49"/>
    </location>
    <ligand>
        <name>substrate</name>
    </ligand>
</feature>
<keyword evidence="5" id="KW-0460">Magnesium</keyword>
<accession>A0A0D0GA61</accession>
<dbReference type="NCBIfam" id="TIGR02727">
    <property type="entry name" value="MTHFS_bact"/>
    <property type="match status" value="1"/>
</dbReference>
<dbReference type="GO" id="GO:0009396">
    <property type="term" value="P:folic acid-containing compound biosynthetic process"/>
    <property type="evidence" value="ECO:0007669"/>
    <property type="project" value="TreeGrafter"/>
</dbReference>
<keyword evidence="3 4" id="KW-0067">ATP-binding</keyword>
<keyword evidence="7" id="KW-1185">Reference proteome</keyword>
<dbReference type="Gene3D" id="3.40.50.10420">
    <property type="entry name" value="NagB/RpiA/CoA transferase-like"/>
    <property type="match status" value="1"/>
</dbReference>
<gene>
    <name evidence="6" type="ORF">JV16_00728</name>
</gene>
<evidence type="ECO:0000313" key="6">
    <source>
        <dbReference type="EMBL" id="KIP22180.1"/>
    </source>
</evidence>
<keyword evidence="5" id="KW-0479">Metal-binding</keyword>
<comment type="similarity">
    <text evidence="1 5">Belongs to the 5-formyltetrahydrofolate cyclo-ligase family.</text>
</comment>